<dbReference type="RefSeq" id="WP_188252882.1">
    <property type="nucleotide sequence ID" value="NZ_JABVCF010000001.1"/>
</dbReference>
<feature type="region of interest" description="Disordered" evidence="1">
    <location>
        <begin position="310"/>
        <end position="399"/>
    </location>
</feature>
<evidence type="ECO:0000256" key="1">
    <source>
        <dbReference type="SAM" id="MobiDB-lite"/>
    </source>
</evidence>
<feature type="region of interest" description="Disordered" evidence="1">
    <location>
        <begin position="101"/>
        <end position="144"/>
    </location>
</feature>
<keyword evidence="2" id="KW-1133">Transmembrane helix</keyword>
<dbReference type="InterPro" id="IPR022062">
    <property type="entry name" value="DUF3618"/>
</dbReference>
<sequence length="399" mass="41232">MSTNGHKSSSEIERDVEQTRARVSETLDELRAKMSPGQMLDEVLGYTKDTGGGKVMHNLGRTMQDNPAPLLLIGAGIAWMMVGGARSGGFYPRGYDTHVRRGGNGSDGYRTGASEWSSDGSSDWGVGSASESVRDAGRSAGEGISSMASSAADMAAGVRESVMGAAASMRDTASSMQDSASRGMHDLRDSASRMGGTAVRQGRHMTESLTGMMREQPLLLGAIGLAIGAALGAALPETETEDRLMGEASDAVKKQASDMAAQGYDKAKAVAAGTYEKVAEEAEKQGLTSEKAEDLLGEIGSRASTVLQTAKETVKQEAKREGLTVGAGGEHSGGEPQRGGLAGRQASTSTGEPQRQAGSTGSQGLAGGGERHREGASRQSESASSLDVGNIETVRSHKT</sequence>
<dbReference type="AlphaFoldDB" id="A0A942DXS1"/>
<name>A0A942DXS1_9HYPH</name>
<feature type="compositionally biased region" description="Polar residues" evidence="1">
    <location>
        <begin position="377"/>
        <end position="387"/>
    </location>
</feature>
<dbReference type="Proteomes" id="UP000680348">
    <property type="component" value="Unassembled WGS sequence"/>
</dbReference>
<feature type="compositionally biased region" description="Low complexity" evidence="1">
    <location>
        <begin position="112"/>
        <end position="130"/>
    </location>
</feature>
<comment type="caution">
    <text evidence="3">The sequence shown here is derived from an EMBL/GenBank/DDBJ whole genome shotgun (WGS) entry which is preliminary data.</text>
</comment>
<keyword evidence="4" id="KW-1185">Reference proteome</keyword>
<evidence type="ECO:0000313" key="4">
    <source>
        <dbReference type="Proteomes" id="UP000680348"/>
    </source>
</evidence>
<gene>
    <name evidence="3" type="ORF">KEU06_01675</name>
</gene>
<feature type="compositionally biased region" description="Basic and acidic residues" evidence="1">
    <location>
        <begin position="312"/>
        <end position="322"/>
    </location>
</feature>
<evidence type="ECO:0000256" key="2">
    <source>
        <dbReference type="SAM" id="Phobius"/>
    </source>
</evidence>
<protein>
    <submittedName>
        <fullName evidence="3">DUF3618 domain-containing protein</fullName>
    </submittedName>
</protein>
<keyword evidence="2" id="KW-0812">Transmembrane</keyword>
<reference evidence="3" key="1">
    <citation type="submission" date="2021-04" db="EMBL/GenBank/DDBJ databases">
        <title>Pseudaminobacter soli sp. nov., isolated from paddy soil contaminated by heavy metals.</title>
        <authorList>
            <person name="Zhang K."/>
        </authorList>
    </citation>
    <scope>NUCLEOTIDE SEQUENCE</scope>
    <source>
        <strain evidence="3">19-2017</strain>
    </source>
</reference>
<organism evidence="3 4">
    <name type="scientific">Pseudaminobacter soli</name>
    <name type="common">ex Zhang et al. 2022</name>
    <dbReference type="NCBI Taxonomy" id="2831468"/>
    <lineage>
        <taxon>Bacteria</taxon>
        <taxon>Pseudomonadati</taxon>
        <taxon>Pseudomonadota</taxon>
        <taxon>Alphaproteobacteria</taxon>
        <taxon>Hyphomicrobiales</taxon>
        <taxon>Phyllobacteriaceae</taxon>
        <taxon>Pseudaminobacter</taxon>
    </lineage>
</organism>
<feature type="compositionally biased region" description="Gly residues" evidence="1">
    <location>
        <begin position="325"/>
        <end position="342"/>
    </location>
</feature>
<feature type="transmembrane region" description="Helical" evidence="2">
    <location>
        <begin position="68"/>
        <end position="85"/>
    </location>
</feature>
<keyword evidence="2" id="KW-0472">Membrane</keyword>
<feature type="transmembrane region" description="Helical" evidence="2">
    <location>
        <begin position="218"/>
        <end position="235"/>
    </location>
</feature>
<dbReference type="Pfam" id="PF12277">
    <property type="entry name" value="DUF3618"/>
    <property type="match status" value="1"/>
</dbReference>
<proteinExistence type="predicted"/>
<evidence type="ECO:0000313" key="3">
    <source>
        <dbReference type="EMBL" id="MBS3647333.1"/>
    </source>
</evidence>
<accession>A0A942DXS1</accession>
<dbReference type="EMBL" id="JAGWCR010000001">
    <property type="protein sequence ID" value="MBS3647333.1"/>
    <property type="molecule type" value="Genomic_DNA"/>
</dbReference>